<accession>A0A7Y0L1X1</accession>
<reference evidence="1 2" key="1">
    <citation type="submission" date="2020-04" db="EMBL/GenBank/DDBJ databases">
        <authorList>
            <person name="Zhang R."/>
            <person name="Schippers A."/>
        </authorList>
    </citation>
    <scope>NUCLEOTIDE SEQUENCE [LARGE SCALE GENOMIC DNA]</scope>
    <source>
        <strain evidence="1 2">DSM 109850</strain>
    </source>
</reference>
<proteinExistence type="predicted"/>
<organism evidence="1 2">
    <name type="scientific">Sulfobacillus harzensis</name>
    <dbReference type="NCBI Taxonomy" id="2729629"/>
    <lineage>
        <taxon>Bacteria</taxon>
        <taxon>Bacillati</taxon>
        <taxon>Bacillota</taxon>
        <taxon>Clostridia</taxon>
        <taxon>Eubacteriales</taxon>
        <taxon>Clostridiales Family XVII. Incertae Sedis</taxon>
        <taxon>Sulfobacillus</taxon>
    </lineage>
</organism>
<dbReference type="SUPFAM" id="SSF88713">
    <property type="entry name" value="Glycoside hydrolase/deacetylase"/>
    <property type="match status" value="1"/>
</dbReference>
<evidence type="ECO:0000313" key="2">
    <source>
        <dbReference type="Proteomes" id="UP000533476"/>
    </source>
</evidence>
<dbReference type="RefSeq" id="WP_169097473.1">
    <property type="nucleotide sequence ID" value="NZ_JABBVZ010000012.1"/>
</dbReference>
<protein>
    <recommendedName>
        <fullName evidence="3">NodB homology domain-containing protein</fullName>
    </recommendedName>
</protein>
<dbReference type="Gene3D" id="3.20.20.370">
    <property type="entry name" value="Glycoside hydrolase/deacetylase"/>
    <property type="match status" value="1"/>
</dbReference>
<dbReference type="AlphaFoldDB" id="A0A7Y0L1X1"/>
<evidence type="ECO:0008006" key="3">
    <source>
        <dbReference type="Google" id="ProtNLM"/>
    </source>
</evidence>
<sequence>MLPLSALGFIRFDVEDFLTPESDEALVRMIASMHRAGLPGSYGLVGKKVLALKERGRLDALELLRSERAIGFHSWSHSEHPTLAEELCQLPYEDGVRRFIDRERPGVEAVTRLVKPPRYFTQPGGNWVPEALEALPALGMNVFFTDSFNSYIEDLTAPYWLGEVLHLSFPVVNPRPFGLGLPGNLNKAVKLVEEWQERTGDAFMVMLHPTELVSREFWDAANFSRGRVPERLKPAPLRTRDEQEQALKAFDDYCQAMSRLAIEWCDAETLASRIAPREPIRVNIAELARAVRQQGLGPMELTTGTLSAAEALYALARGLVTGRDAMDVGYIGAPEHWQEAVSPIVTTSQDRARTFAFGVVKAVDATGRLPSEPTAGLTLEAGVSALIGKPVGRLRFLDYIKPQKRLHWDWPIFPDPFRPVRLWQDARRLGWTMKRAQFRDELRNNGKEA</sequence>
<name>A0A7Y0L1X1_9FIRM</name>
<dbReference type="EMBL" id="JABBVZ010000012">
    <property type="protein sequence ID" value="NMP21773.1"/>
    <property type="molecule type" value="Genomic_DNA"/>
</dbReference>
<keyword evidence="2" id="KW-1185">Reference proteome</keyword>
<comment type="caution">
    <text evidence="1">The sequence shown here is derived from an EMBL/GenBank/DDBJ whole genome shotgun (WGS) entry which is preliminary data.</text>
</comment>
<dbReference type="Proteomes" id="UP000533476">
    <property type="component" value="Unassembled WGS sequence"/>
</dbReference>
<dbReference type="InterPro" id="IPR011330">
    <property type="entry name" value="Glyco_hydro/deAcase_b/a-brl"/>
</dbReference>
<evidence type="ECO:0000313" key="1">
    <source>
        <dbReference type="EMBL" id="NMP21773.1"/>
    </source>
</evidence>
<gene>
    <name evidence="1" type="ORF">HIJ39_05330</name>
</gene>
<dbReference type="GO" id="GO:0005975">
    <property type="term" value="P:carbohydrate metabolic process"/>
    <property type="evidence" value="ECO:0007669"/>
    <property type="project" value="InterPro"/>
</dbReference>